<sequence length="312" mass="34070">MFSGLSCYTANLLAYLDSFDDTALDRFADSVRLAVRPDDLAFSHHRTPLDVLPDGSLLRYAAGPGWEAELDRWGRVVVAVDNARLPWSPSYGTSETAPHWLLVTGRDGDSWRVVDHFAGLLPTGEQQPFEGTLSTEVLLRAMDGPEVLSPVQARRNSLVFGHVVAVPEGGRKWLRREVGAAVGVASGPRLHSPTGVRRSPAEVGQNGGRWLVGAADVVPFLSDLFRRDPAVAAGCLDDLWSAAGHHVFRYRRAGVEDAADAWRQLPGALRFAVDSARRGRPRESLVELTFRNLLHIESGQDGVLPSRGRTAR</sequence>
<accession>A0A495XJL1</accession>
<dbReference type="AlphaFoldDB" id="A0A495XJL1"/>
<proteinExistence type="predicted"/>
<dbReference type="EMBL" id="RBXR01000001">
    <property type="protein sequence ID" value="RKT74287.1"/>
    <property type="molecule type" value="Genomic_DNA"/>
</dbReference>
<gene>
    <name evidence="1" type="ORF">DFJ66_7631</name>
</gene>
<keyword evidence="2" id="KW-1185">Reference proteome</keyword>
<protein>
    <recommendedName>
        <fullName evidence="3">Butirosin biosynthesis protein H N-terminal domain-containing protein</fullName>
    </recommendedName>
</protein>
<name>A0A495XJL1_9PSEU</name>
<dbReference type="Proteomes" id="UP000272729">
    <property type="component" value="Unassembled WGS sequence"/>
</dbReference>
<evidence type="ECO:0000313" key="1">
    <source>
        <dbReference type="EMBL" id="RKT74287.1"/>
    </source>
</evidence>
<organism evidence="1 2">
    <name type="scientific">Saccharothrix variisporea</name>
    <dbReference type="NCBI Taxonomy" id="543527"/>
    <lineage>
        <taxon>Bacteria</taxon>
        <taxon>Bacillati</taxon>
        <taxon>Actinomycetota</taxon>
        <taxon>Actinomycetes</taxon>
        <taxon>Pseudonocardiales</taxon>
        <taxon>Pseudonocardiaceae</taxon>
        <taxon>Saccharothrix</taxon>
    </lineage>
</organism>
<evidence type="ECO:0008006" key="3">
    <source>
        <dbReference type="Google" id="ProtNLM"/>
    </source>
</evidence>
<comment type="caution">
    <text evidence="1">The sequence shown here is derived from an EMBL/GenBank/DDBJ whole genome shotgun (WGS) entry which is preliminary data.</text>
</comment>
<evidence type="ECO:0000313" key="2">
    <source>
        <dbReference type="Proteomes" id="UP000272729"/>
    </source>
</evidence>
<reference evidence="1 2" key="1">
    <citation type="submission" date="2018-10" db="EMBL/GenBank/DDBJ databases">
        <title>Sequencing the genomes of 1000 actinobacteria strains.</title>
        <authorList>
            <person name="Klenk H.-P."/>
        </authorList>
    </citation>
    <scope>NUCLEOTIDE SEQUENCE [LARGE SCALE GENOMIC DNA]</scope>
    <source>
        <strain evidence="1 2">DSM 43911</strain>
    </source>
</reference>
<dbReference type="OrthoDB" id="3603919at2"/>